<keyword evidence="3" id="KW-0238">DNA-binding</keyword>
<dbReference type="PATRIC" id="fig|1392007.3.peg.1657"/>
<dbReference type="SUPFAM" id="SSF116734">
    <property type="entry name" value="DNA methylase specificity domain"/>
    <property type="match status" value="2"/>
</dbReference>
<comment type="caution">
    <text evidence="5">The sequence shown here is derived from an EMBL/GenBank/DDBJ whole genome shotgun (WGS) entry which is preliminary data.</text>
</comment>
<keyword evidence="2" id="KW-0680">Restriction system</keyword>
<dbReference type="GO" id="GO:0009307">
    <property type="term" value="P:DNA restriction-modification system"/>
    <property type="evidence" value="ECO:0007669"/>
    <property type="project" value="UniProtKB-KW"/>
</dbReference>
<accession>V7HTK9</accession>
<evidence type="ECO:0000256" key="2">
    <source>
        <dbReference type="ARBA" id="ARBA00022747"/>
    </source>
</evidence>
<proteinExistence type="inferred from homology"/>
<dbReference type="Proteomes" id="UP000018559">
    <property type="component" value="Unassembled WGS sequence"/>
</dbReference>
<dbReference type="REBASE" id="78500">
    <property type="entry name" value="S.Leq6820ORF1500P"/>
</dbReference>
<dbReference type="GO" id="GO:0003677">
    <property type="term" value="F:DNA binding"/>
    <property type="evidence" value="ECO:0007669"/>
    <property type="project" value="UniProtKB-KW"/>
</dbReference>
<dbReference type="InterPro" id="IPR052021">
    <property type="entry name" value="Type-I_RS_S_subunit"/>
</dbReference>
<dbReference type="InterPro" id="IPR044946">
    <property type="entry name" value="Restrct_endonuc_typeI_TRD_sf"/>
</dbReference>
<evidence type="ECO:0000256" key="3">
    <source>
        <dbReference type="ARBA" id="ARBA00023125"/>
    </source>
</evidence>
<sequence>MFDWKQEKFGDIFQKNNDKNNKLEFGENLTISIAQMKYNPQGNGASTNSLKNYKVLRIGDVAFEGHTNKEFQFGRFVVNDLGNGIMSPRFAALRPIDEIAIYFWKYYLHNERSMNNILVRSTKAGTMMNELVYSDLFKEKLAVPEKSEQVKIGNLFSKLDSTITLHEEKLAKLKQLKQGFLQKMFADESGKPVIRFKGFNDDWEQRKLGEIMNVGSVKRIHQSDWKNEGVRFLRARDIVALSKNEEPADLLYIDDSKYYEYSKVSGKVQKGDLLVTGVGSIGVPMLIESNEPIYFKDGNIIWFKNNNSLDGDFFYYSFTSSNIQNFIRKSSGTGTVGTYTIDNGKKTPILIPREKDEQQKIGLFFQQFDSLITLYKC</sequence>
<feature type="domain" description="Type I restriction modification DNA specificity" evidence="4">
    <location>
        <begin position="3"/>
        <end position="175"/>
    </location>
</feature>
<evidence type="ECO:0000313" key="6">
    <source>
        <dbReference type="Proteomes" id="UP000018559"/>
    </source>
</evidence>
<reference evidence="5 6" key="1">
    <citation type="journal article" date="2014" name="Genome Announc.">
        <title>The Genome of the Predominant Equine Lactobacillus Species, Lactobacillus equi, Is Reflective of Its Lifestyle Adaptations to an Herbivorous Host.</title>
        <authorList>
            <person name="O'Donnell M.M."/>
            <person name="Harris H.M."/>
            <person name="O'Toole P.W."/>
            <person name="Ross R.P."/>
        </authorList>
    </citation>
    <scope>NUCLEOTIDE SEQUENCE [LARGE SCALE GENOMIC DNA]</scope>
    <source>
        <strain evidence="5 6">DPC 6820</strain>
    </source>
</reference>
<feature type="domain" description="Type I restriction modification DNA specificity" evidence="4">
    <location>
        <begin position="200"/>
        <end position="374"/>
    </location>
</feature>
<dbReference type="PANTHER" id="PTHR30408">
    <property type="entry name" value="TYPE-1 RESTRICTION ENZYME ECOKI SPECIFICITY PROTEIN"/>
    <property type="match status" value="1"/>
</dbReference>
<dbReference type="InterPro" id="IPR000055">
    <property type="entry name" value="Restrct_endonuc_typeI_TRD"/>
</dbReference>
<gene>
    <name evidence="5" type="ORF">LEQ_1499</name>
</gene>
<dbReference type="PANTHER" id="PTHR30408:SF12">
    <property type="entry name" value="TYPE I RESTRICTION ENZYME MJAVIII SPECIFICITY SUBUNIT"/>
    <property type="match status" value="1"/>
</dbReference>
<dbReference type="Pfam" id="PF01420">
    <property type="entry name" value="Methylase_S"/>
    <property type="match status" value="2"/>
</dbReference>
<comment type="similarity">
    <text evidence="1">Belongs to the type-I restriction system S methylase family.</text>
</comment>
<dbReference type="AlphaFoldDB" id="V7HTK9"/>
<keyword evidence="6" id="KW-1185">Reference proteome</keyword>
<protein>
    <submittedName>
        <fullName evidence="5">Type I restriction modification DNA specificity domain protein</fullName>
    </submittedName>
</protein>
<dbReference type="RefSeq" id="WP_023860248.1">
    <property type="nucleotide sequence ID" value="NZ_AWWH01000174.1"/>
</dbReference>
<name>V7HTK9_9LACO</name>
<dbReference type="EMBL" id="AWWH01000174">
    <property type="protein sequence ID" value="ETA73554.1"/>
    <property type="molecule type" value="Genomic_DNA"/>
</dbReference>
<evidence type="ECO:0000256" key="1">
    <source>
        <dbReference type="ARBA" id="ARBA00010923"/>
    </source>
</evidence>
<dbReference type="Gene3D" id="3.90.220.20">
    <property type="entry name" value="DNA methylase specificity domains"/>
    <property type="match status" value="2"/>
</dbReference>
<evidence type="ECO:0000259" key="4">
    <source>
        <dbReference type="Pfam" id="PF01420"/>
    </source>
</evidence>
<organism evidence="5 6">
    <name type="scientific">Ligilactobacillus equi DPC 6820</name>
    <dbReference type="NCBI Taxonomy" id="1392007"/>
    <lineage>
        <taxon>Bacteria</taxon>
        <taxon>Bacillati</taxon>
        <taxon>Bacillota</taxon>
        <taxon>Bacilli</taxon>
        <taxon>Lactobacillales</taxon>
        <taxon>Lactobacillaceae</taxon>
        <taxon>Ligilactobacillus</taxon>
    </lineage>
</organism>
<evidence type="ECO:0000313" key="5">
    <source>
        <dbReference type="EMBL" id="ETA73554.1"/>
    </source>
</evidence>
<dbReference type="Gene3D" id="1.10.287.1120">
    <property type="entry name" value="Bipartite methylase S protein"/>
    <property type="match status" value="1"/>
</dbReference>